<feature type="transmembrane region" description="Helical" evidence="1">
    <location>
        <begin position="34"/>
        <end position="67"/>
    </location>
</feature>
<proteinExistence type="predicted"/>
<evidence type="ECO:0000313" key="2">
    <source>
        <dbReference type="EMBL" id="SFN45102.1"/>
    </source>
</evidence>
<gene>
    <name evidence="2" type="ORF">SAMN05660284_01522</name>
</gene>
<protein>
    <submittedName>
        <fullName evidence="2">Uncharacterized protein</fullName>
    </submittedName>
</protein>
<reference evidence="3" key="1">
    <citation type="submission" date="2016-10" db="EMBL/GenBank/DDBJ databases">
        <authorList>
            <person name="Varghese N."/>
            <person name="Submissions S."/>
        </authorList>
    </citation>
    <scope>NUCLEOTIDE SEQUENCE [LARGE SCALE GENOMIC DNA]</scope>
    <source>
        <strain evidence="3">DSM 6150</strain>
    </source>
</reference>
<dbReference type="Proteomes" id="UP000242869">
    <property type="component" value="Unassembled WGS sequence"/>
</dbReference>
<dbReference type="AlphaFoldDB" id="A0A1I4Z4C6"/>
<dbReference type="RefSeq" id="WP_091193835.1">
    <property type="nucleotide sequence ID" value="NZ_FOVE01000009.1"/>
</dbReference>
<accession>A0A1I4Z4C6</accession>
<keyword evidence="1" id="KW-1133">Transmembrane helix</keyword>
<keyword evidence="1" id="KW-0472">Membrane</keyword>
<name>A0A1I4Z4C6_9NEIS</name>
<organism evidence="2 3">
    <name type="scientific">Formivibrio citricus</name>
    <dbReference type="NCBI Taxonomy" id="83765"/>
    <lineage>
        <taxon>Bacteria</taxon>
        <taxon>Pseudomonadati</taxon>
        <taxon>Pseudomonadota</taxon>
        <taxon>Betaproteobacteria</taxon>
        <taxon>Neisseriales</taxon>
        <taxon>Chitinibacteraceae</taxon>
        <taxon>Formivibrio</taxon>
    </lineage>
</organism>
<keyword evidence="1" id="KW-0812">Transmembrane</keyword>
<evidence type="ECO:0000256" key="1">
    <source>
        <dbReference type="SAM" id="Phobius"/>
    </source>
</evidence>
<evidence type="ECO:0000313" key="3">
    <source>
        <dbReference type="Proteomes" id="UP000242869"/>
    </source>
</evidence>
<dbReference type="STRING" id="83765.SAMN05660284_01522"/>
<dbReference type="EMBL" id="FOVE01000009">
    <property type="protein sequence ID" value="SFN45102.1"/>
    <property type="molecule type" value="Genomic_DNA"/>
</dbReference>
<keyword evidence="3" id="KW-1185">Reference proteome</keyword>
<sequence>MHLILGVVVAVFLLAAFKSTDDYTIKKILKRIGMALALGIVLIPILVWGAIRLGPFVLLVLAIFLALRWLMSPSKELSPQAESSVRDEPPAPDVISQEACATKSFTPTACVTAPRRSRRRRMRSSCRV</sequence>